<feature type="domain" description="Sodium/calcium exchanger membrane region" evidence="9">
    <location>
        <begin position="248"/>
        <end position="363"/>
    </location>
</feature>
<dbReference type="VEuPathDB" id="TrichDB:TVAGG3_0956610"/>
<feature type="transmembrane region" description="Helical" evidence="8">
    <location>
        <begin position="455"/>
        <end position="475"/>
    </location>
</feature>
<evidence type="ECO:0000256" key="8">
    <source>
        <dbReference type="SAM" id="Phobius"/>
    </source>
</evidence>
<dbReference type="STRING" id="5722.A2DCI5"/>
<keyword evidence="3" id="KW-0597">Phosphoprotein</keyword>
<accession>A2DCI5</accession>
<feature type="domain" description="Sodium/calcium exchanger membrane region" evidence="9">
    <location>
        <begin position="461"/>
        <end position="608"/>
    </location>
</feature>
<evidence type="ECO:0000256" key="3">
    <source>
        <dbReference type="ARBA" id="ARBA00022553"/>
    </source>
</evidence>
<evidence type="ECO:0000256" key="2">
    <source>
        <dbReference type="ARBA" id="ARBA00022448"/>
    </source>
</evidence>
<feature type="transmembrane region" description="Helical" evidence="8">
    <location>
        <begin position="73"/>
        <end position="94"/>
    </location>
</feature>
<feature type="transmembrane region" description="Helical" evidence="8">
    <location>
        <begin position="496"/>
        <end position="514"/>
    </location>
</feature>
<reference evidence="11" key="2">
    <citation type="journal article" date="2007" name="Science">
        <title>Draft genome sequence of the sexually transmitted pathogen Trichomonas vaginalis.</title>
        <authorList>
            <person name="Carlton J.M."/>
            <person name="Hirt R.P."/>
            <person name="Silva J.C."/>
            <person name="Delcher A.L."/>
            <person name="Schatz M."/>
            <person name="Zhao Q."/>
            <person name="Wortman J.R."/>
            <person name="Bidwell S.L."/>
            <person name="Alsmark U.C.M."/>
            <person name="Besteiro S."/>
            <person name="Sicheritz-Ponten T."/>
            <person name="Noel C.J."/>
            <person name="Dacks J.B."/>
            <person name="Foster P.G."/>
            <person name="Simillion C."/>
            <person name="Van de Peer Y."/>
            <person name="Miranda-Saavedra D."/>
            <person name="Barton G.J."/>
            <person name="Westrop G.D."/>
            <person name="Mueller S."/>
            <person name="Dessi D."/>
            <person name="Fiori P.L."/>
            <person name="Ren Q."/>
            <person name="Paulsen I."/>
            <person name="Zhang H."/>
            <person name="Bastida-Corcuera F.D."/>
            <person name="Simoes-Barbosa A."/>
            <person name="Brown M.T."/>
            <person name="Hayes R.D."/>
            <person name="Mukherjee M."/>
            <person name="Okumura C.Y."/>
            <person name="Schneider R."/>
            <person name="Smith A.J."/>
            <person name="Vanacova S."/>
            <person name="Villalvazo M."/>
            <person name="Haas B.J."/>
            <person name="Pertea M."/>
            <person name="Feldblyum T.V."/>
            <person name="Utterback T.R."/>
            <person name="Shu C.L."/>
            <person name="Osoegawa K."/>
            <person name="de Jong P.J."/>
            <person name="Hrdy I."/>
            <person name="Horvathova L."/>
            <person name="Zubacova Z."/>
            <person name="Dolezal P."/>
            <person name="Malik S.B."/>
            <person name="Logsdon J.M. Jr."/>
            <person name="Henze K."/>
            <person name="Gupta A."/>
            <person name="Wang C.C."/>
            <person name="Dunne R.L."/>
            <person name="Upcroft J.A."/>
            <person name="Upcroft P."/>
            <person name="White O."/>
            <person name="Salzberg S.L."/>
            <person name="Tang P."/>
            <person name="Chiu C.-H."/>
            <person name="Lee Y.-S."/>
            <person name="Embley T.M."/>
            <person name="Coombs G.H."/>
            <person name="Mottram J.C."/>
            <person name="Tachezy J."/>
            <person name="Fraser-Liggett C.M."/>
            <person name="Johnson P.J."/>
        </authorList>
    </citation>
    <scope>NUCLEOTIDE SEQUENCE [LARGE SCALE GENOMIC DNA]</scope>
    <source>
        <strain evidence="11">G3</strain>
    </source>
</reference>
<name>A2DCI5_TRIV3</name>
<feature type="transmembrane region" description="Helical" evidence="8">
    <location>
        <begin position="140"/>
        <end position="163"/>
    </location>
</feature>
<dbReference type="FunFam" id="1.20.1420.30:FF:000014">
    <property type="entry name" value="Cation/H+ exchanger protein 2"/>
    <property type="match status" value="1"/>
</dbReference>
<feature type="transmembrane region" description="Helical" evidence="8">
    <location>
        <begin position="592"/>
        <end position="611"/>
    </location>
</feature>
<keyword evidence="6" id="KW-0406">Ion transport</keyword>
<feature type="transmembrane region" description="Helical" evidence="8">
    <location>
        <begin position="534"/>
        <end position="553"/>
    </location>
</feature>
<feature type="transmembrane region" description="Helical" evidence="8">
    <location>
        <begin position="278"/>
        <end position="299"/>
    </location>
</feature>
<dbReference type="RefSeq" id="XP_001582908.1">
    <property type="nucleotide sequence ID" value="XM_001582858.1"/>
</dbReference>
<dbReference type="Gene3D" id="1.20.1420.30">
    <property type="entry name" value="NCX, central ion-binding region"/>
    <property type="match status" value="1"/>
</dbReference>
<gene>
    <name evidence="11" type="ORF">TVAG_249820</name>
</gene>
<dbReference type="GO" id="GO:0012505">
    <property type="term" value="C:endomembrane system"/>
    <property type="evidence" value="ECO:0000318"/>
    <property type="project" value="GO_Central"/>
</dbReference>
<evidence type="ECO:0000256" key="4">
    <source>
        <dbReference type="ARBA" id="ARBA00022692"/>
    </source>
</evidence>
<evidence type="ECO:0000313" key="11">
    <source>
        <dbReference type="EMBL" id="EAY21922.1"/>
    </source>
</evidence>
<dbReference type="PANTHER" id="PTHR31503">
    <property type="entry name" value="VACUOLAR CALCIUM ION TRANSPORTER"/>
    <property type="match status" value="1"/>
</dbReference>
<dbReference type="KEGG" id="tva:5467474"/>
<dbReference type="InterPro" id="IPR044880">
    <property type="entry name" value="NCX_ion-bd_dom_sf"/>
</dbReference>
<keyword evidence="2" id="KW-0813">Transport</keyword>
<dbReference type="GO" id="GO:0070588">
    <property type="term" value="P:calcium ion transmembrane transport"/>
    <property type="evidence" value="ECO:0000318"/>
    <property type="project" value="GO_Central"/>
</dbReference>
<evidence type="ECO:0000256" key="1">
    <source>
        <dbReference type="ARBA" id="ARBA00004127"/>
    </source>
</evidence>
<dbReference type="Proteomes" id="UP000001542">
    <property type="component" value="Unassembled WGS sequence"/>
</dbReference>
<feature type="transmembrane region" description="Helical" evidence="8">
    <location>
        <begin position="311"/>
        <end position="336"/>
    </location>
</feature>
<dbReference type="AlphaFoldDB" id="A2DCI5"/>
<dbReference type="OMA" id="VHGINIF"/>
<evidence type="ECO:0000259" key="9">
    <source>
        <dbReference type="Pfam" id="PF01699"/>
    </source>
</evidence>
<dbReference type="GO" id="GO:0005774">
    <property type="term" value="C:vacuolar membrane"/>
    <property type="evidence" value="ECO:0007669"/>
    <property type="project" value="UniProtKB-ARBA"/>
</dbReference>
<evidence type="ECO:0000256" key="7">
    <source>
        <dbReference type="ARBA" id="ARBA00023136"/>
    </source>
</evidence>
<dbReference type="FunCoup" id="A2DCI5">
    <property type="interactions" value="126"/>
</dbReference>
<dbReference type="SMR" id="A2DCI5"/>
<keyword evidence="5 8" id="KW-1133">Transmembrane helix</keyword>
<feature type="transmembrane region" description="Helical" evidence="8">
    <location>
        <begin position="560"/>
        <end position="580"/>
    </location>
</feature>
<dbReference type="GO" id="GO:0015369">
    <property type="term" value="F:calcium:proton antiporter activity"/>
    <property type="evidence" value="ECO:0000318"/>
    <property type="project" value="GO_Central"/>
</dbReference>
<evidence type="ECO:0000256" key="5">
    <source>
        <dbReference type="ARBA" id="ARBA00022989"/>
    </source>
</evidence>
<dbReference type="Pfam" id="PF01699">
    <property type="entry name" value="Na_Ca_ex"/>
    <property type="match status" value="2"/>
</dbReference>
<feature type="domain" description="Inner membrane component" evidence="10">
    <location>
        <begin position="71"/>
        <end position="120"/>
    </location>
</feature>
<protein>
    <submittedName>
        <fullName evidence="11">Sodium/calcium exchanger protein</fullName>
    </submittedName>
</protein>
<dbReference type="InterPro" id="IPR004713">
    <property type="entry name" value="CaH_exchang"/>
</dbReference>
<dbReference type="InterPro" id="IPR005185">
    <property type="entry name" value="YccF"/>
</dbReference>
<dbReference type="VEuPathDB" id="TrichDB:TVAG_249820"/>
<feature type="transmembrane region" description="Helical" evidence="8">
    <location>
        <begin position="248"/>
        <end position="266"/>
    </location>
</feature>
<dbReference type="PANTHER" id="PTHR31503:SF10">
    <property type="entry name" value="VNX1 PROTEIN"/>
    <property type="match status" value="1"/>
</dbReference>
<proteinExistence type="predicted"/>
<feature type="transmembrane region" description="Helical" evidence="8">
    <location>
        <begin position="417"/>
        <end position="435"/>
    </location>
</feature>
<dbReference type="Pfam" id="PF03733">
    <property type="entry name" value="YccF"/>
    <property type="match status" value="1"/>
</dbReference>
<dbReference type="EMBL" id="DS113187">
    <property type="protein sequence ID" value="EAY21922.1"/>
    <property type="molecule type" value="Genomic_DNA"/>
</dbReference>
<dbReference type="InterPro" id="IPR004837">
    <property type="entry name" value="NaCa_Exmemb"/>
</dbReference>
<evidence type="ECO:0000256" key="6">
    <source>
        <dbReference type="ARBA" id="ARBA00023065"/>
    </source>
</evidence>
<dbReference type="InParanoid" id="A2DCI5"/>
<reference evidence="11" key="1">
    <citation type="submission" date="2006-10" db="EMBL/GenBank/DDBJ databases">
        <authorList>
            <person name="Amadeo P."/>
            <person name="Zhao Q."/>
            <person name="Wortman J."/>
            <person name="Fraser-Liggett C."/>
            <person name="Carlton J."/>
        </authorList>
    </citation>
    <scope>NUCLEOTIDE SEQUENCE</scope>
    <source>
        <strain evidence="11">G3</strain>
    </source>
</reference>
<dbReference type="OrthoDB" id="10266022at2759"/>
<comment type="subcellular location">
    <subcellularLocation>
        <location evidence="1">Endomembrane system</location>
        <topology evidence="1">Multi-pass membrane protein</topology>
    </subcellularLocation>
</comment>
<evidence type="ECO:0000313" key="12">
    <source>
        <dbReference type="Proteomes" id="UP000001542"/>
    </source>
</evidence>
<evidence type="ECO:0000259" key="10">
    <source>
        <dbReference type="Pfam" id="PF03733"/>
    </source>
</evidence>
<dbReference type="GO" id="GO:0006874">
    <property type="term" value="P:intracellular calcium ion homeostasis"/>
    <property type="evidence" value="ECO:0000318"/>
    <property type="project" value="GO_Central"/>
</dbReference>
<organism evidence="11 12">
    <name type="scientific">Trichomonas vaginalis (strain ATCC PRA-98 / G3)</name>
    <dbReference type="NCBI Taxonomy" id="412133"/>
    <lineage>
        <taxon>Eukaryota</taxon>
        <taxon>Metamonada</taxon>
        <taxon>Parabasalia</taxon>
        <taxon>Trichomonadida</taxon>
        <taxon>Trichomonadidae</taxon>
        <taxon>Trichomonas</taxon>
    </lineage>
</organism>
<dbReference type="eggNOG" id="KOG1397">
    <property type="taxonomic scope" value="Eukaryota"/>
</dbReference>
<sequence>MSTQPLIDNVQMKTYTQEKDAESEDVSSVHIDVDDMPHVMGLRPAPPRQELNLPTIEALESFKKHRMCSVSNIIWSIFIGWWVAIAFVVVGILFFLTGFFYRHGIFCFRAAYFIVFPFGKIAHTKTTSRCHFLARGLWCLFLPIYGIISLLGAVISWEFVYYIPMAKTLWKLVTVCLKENPENIEFTYATDKKASIPLILCSQSGSWYYFKFTVYGFEVIYLNFIPFVFLSLLVGFVNFGHTGLGDPILGSVFALFGAMPAAYFIGVCVDDLSKTLGIIIGSILCSVFLALIELILYYFSLKTGMVDITRAAITGAFLMNLLIIPGVAMLAAGIKWKETVLNRKAQSIGGYFLLLAIISMLFPSVFYHIHGGSSYKCDQCTLNGTAPNQTFNCDYCTNKEIKNIVDDPVYKKFGAPLQYTMSILMPAIYIISFMFSVRTHAHIYVVEHDGEHEKGMSTVVAIVILCIATVTFSLMAHVMTDKMPEALEKLHLSERFVGLIFYTLIPNAAEYINAIKFALNGNIGLSMEIGNQGAILTSLVEMPALMLISLILYKTKQTKVMFTLIFPLIDIFSIVTAVFLRNAILMEKKINYSTGLSFLIIFTLISVVYYFENF</sequence>
<feature type="transmembrane region" description="Helical" evidence="8">
    <location>
        <begin position="348"/>
        <end position="369"/>
    </location>
</feature>
<keyword evidence="12" id="KW-1185">Reference proteome</keyword>
<feature type="transmembrane region" description="Helical" evidence="8">
    <location>
        <begin position="212"/>
        <end position="236"/>
    </location>
</feature>
<keyword evidence="4 8" id="KW-0812">Transmembrane</keyword>
<keyword evidence="7 8" id="KW-0472">Membrane</keyword>